<dbReference type="RefSeq" id="WP_378966590.1">
    <property type="nucleotide sequence ID" value="NZ_JBHSWN010000001.1"/>
</dbReference>
<proteinExistence type="predicted"/>
<evidence type="ECO:0000313" key="1">
    <source>
        <dbReference type="EMBL" id="MFC6788500.1"/>
    </source>
</evidence>
<name>A0ABW2BEX1_9HYPH</name>
<evidence type="ECO:0000313" key="2">
    <source>
        <dbReference type="Proteomes" id="UP001596292"/>
    </source>
</evidence>
<organism evidence="1 2">
    <name type="scientific">Methylobacterium komagatae</name>
    <dbReference type="NCBI Taxonomy" id="374425"/>
    <lineage>
        <taxon>Bacteria</taxon>
        <taxon>Pseudomonadati</taxon>
        <taxon>Pseudomonadota</taxon>
        <taxon>Alphaproteobacteria</taxon>
        <taxon>Hyphomicrobiales</taxon>
        <taxon>Methylobacteriaceae</taxon>
        <taxon>Methylobacterium</taxon>
    </lineage>
</organism>
<reference evidence="2" key="1">
    <citation type="journal article" date="2019" name="Int. J. Syst. Evol. Microbiol.">
        <title>The Global Catalogue of Microorganisms (GCM) 10K type strain sequencing project: providing services to taxonomists for standard genome sequencing and annotation.</title>
        <authorList>
            <consortium name="The Broad Institute Genomics Platform"/>
            <consortium name="The Broad Institute Genome Sequencing Center for Infectious Disease"/>
            <person name="Wu L."/>
            <person name="Ma J."/>
        </authorList>
    </citation>
    <scope>NUCLEOTIDE SEQUENCE [LARGE SCALE GENOMIC DNA]</scope>
    <source>
        <strain evidence="2">CCUG 48316</strain>
    </source>
</reference>
<sequence length="51" mass="5605">MGQYPGQADPKPSSPLTTLYLSVLTYRGLMYEDRLSVTLFSSPVNTTGDHV</sequence>
<comment type="caution">
    <text evidence="1">The sequence shown here is derived from an EMBL/GenBank/DDBJ whole genome shotgun (WGS) entry which is preliminary data.</text>
</comment>
<protein>
    <submittedName>
        <fullName evidence="1">Uncharacterized protein</fullName>
    </submittedName>
</protein>
<gene>
    <name evidence="1" type="ORF">ACFQE0_01985</name>
</gene>
<dbReference type="Proteomes" id="UP001596292">
    <property type="component" value="Unassembled WGS sequence"/>
</dbReference>
<keyword evidence="2" id="KW-1185">Reference proteome</keyword>
<accession>A0ABW2BEX1</accession>
<dbReference type="EMBL" id="JBHSWN010000001">
    <property type="protein sequence ID" value="MFC6788500.1"/>
    <property type="molecule type" value="Genomic_DNA"/>
</dbReference>